<evidence type="ECO:0000313" key="1">
    <source>
        <dbReference type="EMBL" id="PMD25647.1"/>
    </source>
</evidence>
<keyword evidence="2" id="KW-1185">Reference proteome</keyword>
<organism evidence="1 2">
    <name type="scientific">Hyaloscypha hepaticicola</name>
    <dbReference type="NCBI Taxonomy" id="2082293"/>
    <lineage>
        <taxon>Eukaryota</taxon>
        <taxon>Fungi</taxon>
        <taxon>Dikarya</taxon>
        <taxon>Ascomycota</taxon>
        <taxon>Pezizomycotina</taxon>
        <taxon>Leotiomycetes</taxon>
        <taxon>Helotiales</taxon>
        <taxon>Hyaloscyphaceae</taxon>
        <taxon>Hyaloscypha</taxon>
    </lineage>
</organism>
<dbReference type="AlphaFoldDB" id="A0A2J6QHA5"/>
<dbReference type="Proteomes" id="UP000235672">
    <property type="component" value="Unassembled WGS sequence"/>
</dbReference>
<gene>
    <name evidence="1" type="ORF">NA56DRAFT_381554</name>
</gene>
<proteinExistence type="predicted"/>
<accession>A0A2J6QHA5</accession>
<evidence type="ECO:0000313" key="2">
    <source>
        <dbReference type="Proteomes" id="UP000235672"/>
    </source>
</evidence>
<protein>
    <submittedName>
        <fullName evidence="1">Uncharacterized protein</fullName>
    </submittedName>
</protein>
<sequence>MLHSKEYFCRLCHLDDGRCALSVLEINHTIRARRKRHGCFEMCLKRVTIDRGSIGGKPPDWPTSTPSILTHNIMPFHSFFSRKGYDRIDSLITKYAFPTGGFSVDKCPASFPRQPRNNWSVESGLADPCKASKEILSRNSRRHSHRSTQYPVTEAVHRGVGQTRKHTIYLRGSWWGCLQAPISLAPRG</sequence>
<dbReference type="EMBL" id="KZ613469">
    <property type="protein sequence ID" value="PMD25647.1"/>
    <property type="molecule type" value="Genomic_DNA"/>
</dbReference>
<name>A0A2J6QHA5_9HELO</name>
<reference evidence="1 2" key="1">
    <citation type="submission" date="2016-05" db="EMBL/GenBank/DDBJ databases">
        <title>A degradative enzymes factory behind the ericoid mycorrhizal symbiosis.</title>
        <authorList>
            <consortium name="DOE Joint Genome Institute"/>
            <person name="Martino E."/>
            <person name="Morin E."/>
            <person name="Grelet G."/>
            <person name="Kuo A."/>
            <person name="Kohler A."/>
            <person name="Daghino S."/>
            <person name="Barry K."/>
            <person name="Choi C."/>
            <person name="Cichocki N."/>
            <person name="Clum A."/>
            <person name="Copeland A."/>
            <person name="Hainaut M."/>
            <person name="Haridas S."/>
            <person name="Labutti K."/>
            <person name="Lindquist E."/>
            <person name="Lipzen A."/>
            <person name="Khouja H.-R."/>
            <person name="Murat C."/>
            <person name="Ohm R."/>
            <person name="Olson A."/>
            <person name="Spatafora J."/>
            <person name="Veneault-Fourrey C."/>
            <person name="Henrissat B."/>
            <person name="Grigoriev I."/>
            <person name="Martin F."/>
            <person name="Perotto S."/>
        </authorList>
    </citation>
    <scope>NUCLEOTIDE SEQUENCE [LARGE SCALE GENOMIC DNA]</scope>
    <source>
        <strain evidence="1 2">UAMH 7357</strain>
    </source>
</reference>